<organism evidence="2 3">
    <name type="scientific">Schaalia georgiae F0490</name>
    <dbReference type="NCBI Taxonomy" id="1125717"/>
    <lineage>
        <taxon>Bacteria</taxon>
        <taxon>Bacillati</taxon>
        <taxon>Actinomycetota</taxon>
        <taxon>Actinomycetes</taxon>
        <taxon>Actinomycetales</taxon>
        <taxon>Actinomycetaceae</taxon>
        <taxon>Schaalia</taxon>
    </lineage>
</organism>
<gene>
    <name evidence="2" type="ORF">HMPREF1317_2297</name>
</gene>
<dbReference type="RefSeq" id="WP_005871410.1">
    <property type="nucleotide sequence ID" value="NZ_AKFS01000240.1"/>
</dbReference>
<dbReference type="PATRIC" id="fig|1125717.3.peg.1491"/>
<evidence type="ECO:0000313" key="2">
    <source>
        <dbReference type="EMBL" id="EJF40882.1"/>
    </source>
</evidence>
<name>J0N8L4_9ACTO</name>
<evidence type="ECO:0000256" key="1">
    <source>
        <dbReference type="SAM" id="MobiDB-lite"/>
    </source>
</evidence>
<reference evidence="2 3" key="1">
    <citation type="submission" date="2012-05" db="EMBL/GenBank/DDBJ databases">
        <authorList>
            <person name="Harkins D.M."/>
            <person name="Madupu R."/>
            <person name="Durkin A.S."/>
            <person name="Torralba M."/>
            <person name="Methe B."/>
            <person name="Sutton G.G."/>
            <person name="Nelson K.E."/>
        </authorList>
    </citation>
    <scope>NUCLEOTIDE SEQUENCE [LARGE SCALE GENOMIC DNA]</scope>
    <source>
        <strain evidence="2 3">F0490</strain>
    </source>
</reference>
<protein>
    <submittedName>
        <fullName evidence="2">Putative toxin-antitoxin system, antitoxin component, PHD family</fullName>
    </submittedName>
</protein>
<keyword evidence="3" id="KW-1185">Reference proteome</keyword>
<evidence type="ECO:0000313" key="3">
    <source>
        <dbReference type="Proteomes" id="UP000004578"/>
    </source>
</evidence>
<sequence>MRALDIGDFRENMGDVVARVSSGEVVTLMEGGVPVAELGPVRMSTLSQLRDLGLERPSIADVGGYQMPSKNLPDGRSVVEKSLED</sequence>
<accession>J0N8L4</accession>
<dbReference type="AlphaFoldDB" id="J0N8L4"/>
<comment type="caution">
    <text evidence="2">The sequence shown here is derived from an EMBL/GenBank/DDBJ whole genome shotgun (WGS) entry which is preliminary data.</text>
</comment>
<feature type="region of interest" description="Disordered" evidence="1">
    <location>
        <begin position="63"/>
        <end position="85"/>
    </location>
</feature>
<dbReference type="EMBL" id="AKFS01000240">
    <property type="protein sequence ID" value="EJF40882.1"/>
    <property type="molecule type" value="Genomic_DNA"/>
</dbReference>
<proteinExistence type="predicted"/>
<dbReference type="Proteomes" id="UP000004578">
    <property type="component" value="Unassembled WGS sequence"/>
</dbReference>
<dbReference type="OrthoDB" id="4419580at2"/>